<feature type="transmembrane region" description="Helical" evidence="1">
    <location>
        <begin position="20"/>
        <end position="39"/>
    </location>
</feature>
<keyword evidence="3" id="KW-1185">Reference proteome</keyword>
<keyword evidence="1" id="KW-0472">Membrane</keyword>
<organism evidence="2 3">
    <name type="scientific">Mycoplasmopsis mucosicanis</name>
    <dbReference type="NCBI Taxonomy" id="458208"/>
    <lineage>
        <taxon>Bacteria</taxon>
        <taxon>Bacillati</taxon>
        <taxon>Mycoplasmatota</taxon>
        <taxon>Mycoplasmoidales</taxon>
        <taxon>Metamycoplasmataceae</taxon>
        <taxon>Mycoplasmopsis</taxon>
    </lineage>
</organism>
<evidence type="ECO:0000256" key="1">
    <source>
        <dbReference type="SAM" id="Phobius"/>
    </source>
</evidence>
<dbReference type="Proteomes" id="UP000320801">
    <property type="component" value="Unassembled WGS sequence"/>
</dbReference>
<evidence type="ECO:0000313" key="3">
    <source>
        <dbReference type="Proteomes" id="UP000320801"/>
    </source>
</evidence>
<comment type="caution">
    <text evidence="2">The sequence shown here is derived from an EMBL/GenBank/DDBJ whole genome shotgun (WGS) entry which is preliminary data.</text>
</comment>
<dbReference type="OrthoDB" id="404923at2"/>
<gene>
    <name evidence="2" type="ORF">E1I18_01280</name>
</gene>
<evidence type="ECO:0000313" key="2">
    <source>
        <dbReference type="EMBL" id="TQC53947.1"/>
    </source>
</evidence>
<protein>
    <submittedName>
        <fullName evidence="2">Uncharacterized protein</fullName>
    </submittedName>
</protein>
<sequence length="886" mass="100793">MNENQKTKDEDKRKKRRAGIILGCVLAGGAVAIAAAIAVQCTRVKDPIKVSTLSVNATKATFQLTNLDKYVDSKNPKKLSYVIYSKNEPTKMLISGELPITNKQLSIAVGDAQGSKLSPNTEYTLVVTIDGVEVQKLPFKTKSKDEQPTFNLKNITFEDVNISDNKAKIKLTNNDFDHIKDKSLTIKITSLDPSKPFEKSLDHKVSGKSFEVEFEELKYSTKYKISVLYEDKELVTHTFTTLGLNTEKQIKEFKLNDIKFEDVNISETKATIKLTNEGFAHIKDKSLTIKITSLKEGVDLNKSKDVKVSGTSFDVNFDEFDLKANTKYKVSVLYEAKELSSHEFKTLVPAVEVHEAKQGKDAFLAVGKVLRELNTKFSAETKPKWLKEENKDEQVWANITYEVEVEVNSSIQKREVSNREWVLAKYDSNDKSVSLKTFYSVPAQATDDKNKPLPIKSYKLKQIEFENNNHKEAWTPKTPIVSDSKLDFNPPMVRDVIKQNGKLYIEFNESIEGLSFAAQLRYKEVSDTFDNPFSRKFLPDDNYEPKVVRRANQKVGNILEISLKNMKDNVEYVRLLSLFVRNNERTYQYAFSTFRQNEDKADRIKIDLKKAKEEAALKSKILSNDASVSKNEPDIIKRDITLTQKSDKRPSYLTNDDKIQQLLIGGVQWMLKANKNDEALPLVKGFPETGVHGFAKYDSAKKEVQFFFEAQLPIKYTDPNDNKVKQIADYKLDLILLVGGLKENGKEQELIQIPLNESVKADEQKDFNPPKLTHIQKVDNVIYLAFDKDIDKGKFGALVLKSSNGQLTKANDKFSPIDSKDIKVEFLSFEDNSTKNIVKVSLNNSNDEAKLSQFNLRLADRTYVFDLTKDDKLKDRLVFNSKSQNN</sequence>
<dbReference type="RefSeq" id="WP_141483802.1">
    <property type="nucleotide sequence ID" value="NZ_SMDN01000004.1"/>
</dbReference>
<keyword evidence="1" id="KW-1133">Transmembrane helix</keyword>
<keyword evidence="1" id="KW-0812">Transmembrane</keyword>
<proteinExistence type="predicted"/>
<dbReference type="EMBL" id="SMDN01000004">
    <property type="protein sequence ID" value="TQC53947.1"/>
    <property type="molecule type" value="Genomic_DNA"/>
</dbReference>
<dbReference type="AlphaFoldDB" id="A0A507SQ72"/>
<accession>A0A507SQ72</accession>
<name>A0A507SQ72_9BACT</name>
<reference evidence="2 3" key="1">
    <citation type="submission" date="2019-03" db="EMBL/GenBank/DDBJ databases">
        <title>Characterization of a novel Mycoplasma cynos real-time PCR assay.</title>
        <authorList>
            <person name="Tallmadge R.L."/>
            <person name="Mitchell P.K."/>
            <person name="Goodman L."/>
        </authorList>
    </citation>
    <scope>NUCLEOTIDE SEQUENCE [LARGE SCALE GENOMIC DNA]</scope>
    <source>
        <strain evidence="2 3">1642</strain>
    </source>
</reference>